<dbReference type="EMBL" id="MU864993">
    <property type="protein sequence ID" value="KAK4461301.1"/>
    <property type="molecule type" value="Genomic_DNA"/>
</dbReference>
<dbReference type="InterPro" id="IPR049192">
    <property type="entry name" value="DUF4246_C"/>
</dbReference>
<reference evidence="4" key="2">
    <citation type="submission" date="2023-06" db="EMBL/GenBank/DDBJ databases">
        <authorList>
            <consortium name="Lawrence Berkeley National Laboratory"/>
            <person name="Mondo S.J."/>
            <person name="Hensen N."/>
            <person name="Bonometti L."/>
            <person name="Westerberg I."/>
            <person name="Brannstrom I.O."/>
            <person name="Guillou S."/>
            <person name="Cros-Aarteil S."/>
            <person name="Calhoun S."/>
            <person name="Haridas S."/>
            <person name="Kuo A."/>
            <person name="Pangilinan J."/>
            <person name="Riley R."/>
            <person name="Labutti K."/>
            <person name="Andreopoulos B."/>
            <person name="Lipzen A."/>
            <person name="Chen C."/>
            <person name="Yanf M."/>
            <person name="Daum C."/>
            <person name="Ng V."/>
            <person name="Clum A."/>
            <person name="Steindorff A."/>
            <person name="Ohm R."/>
            <person name="Martin F."/>
            <person name="Silar P."/>
            <person name="Natvig D."/>
            <person name="Lalanne C."/>
            <person name="Gautier V."/>
            <person name="Ament-Velasquez S.L."/>
            <person name="Kruys A."/>
            <person name="Hutchinson M.I."/>
            <person name="Powell A.J."/>
            <person name="Barry K."/>
            <person name="Miller A.N."/>
            <person name="Grigoriev I.V."/>
            <person name="Debuchy R."/>
            <person name="Gladieux P."/>
            <person name="Thoren M.H."/>
            <person name="Johannesson H."/>
        </authorList>
    </citation>
    <scope>NUCLEOTIDE SEQUENCE</scope>
    <source>
        <strain evidence="4">PSN324</strain>
    </source>
</reference>
<evidence type="ECO:0000259" key="3">
    <source>
        <dbReference type="Pfam" id="PF21666"/>
    </source>
</evidence>
<reference evidence="4" key="1">
    <citation type="journal article" date="2023" name="Mol. Phylogenet. Evol.">
        <title>Genome-scale phylogeny and comparative genomics of the fungal order Sordariales.</title>
        <authorList>
            <person name="Hensen N."/>
            <person name="Bonometti L."/>
            <person name="Westerberg I."/>
            <person name="Brannstrom I.O."/>
            <person name="Guillou S."/>
            <person name="Cros-Aarteil S."/>
            <person name="Calhoun S."/>
            <person name="Haridas S."/>
            <person name="Kuo A."/>
            <person name="Mondo S."/>
            <person name="Pangilinan J."/>
            <person name="Riley R."/>
            <person name="LaButti K."/>
            <person name="Andreopoulos B."/>
            <person name="Lipzen A."/>
            <person name="Chen C."/>
            <person name="Yan M."/>
            <person name="Daum C."/>
            <person name="Ng V."/>
            <person name="Clum A."/>
            <person name="Steindorff A."/>
            <person name="Ohm R.A."/>
            <person name="Martin F."/>
            <person name="Silar P."/>
            <person name="Natvig D.O."/>
            <person name="Lalanne C."/>
            <person name="Gautier V."/>
            <person name="Ament-Velasquez S.L."/>
            <person name="Kruys A."/>
            <person name="Hutchinson M.I."/>
            <person name="Powell A.J."/>
            <person name="Barry K."/>
            <person name="Miller A.N."/>
            <person name="Grigoriev I.V."/>
            <person name="Debuchy R."/>
            <person name="Gladieux P."/>
            <person name="Hiltunen Thoren M."/>
            <person name="Johannesson H."/>
        </authorList>
    </citation>
    <scope>NUCLEOTIDE SEQUENCE</scope>
    <source>
        <strain evidence="4">PSN324</strain>
    </source>
</reference>
<dbReference type="PANTHER" id="PTHR33119">
    <property type="entry name" value="IFI3P"/>
    <property type="match status" value="1"/>
</dbReference>
<dbReference type="Proteomes" id="UP001321749">
    <property type="component" value="Unassembled WGS sequence"/>
</dbReference>
<feature type="domain" description="DUF4246" evidence="3">
    <location>
        <begin position="8"/>
        <end position="79"/>
    </location>
</feature>
<gene>
    <name evidence="4" type="ORF">QBC42DRAFT_178799</name>
</gene>
<protein>
    <submittedName>
        <fullName evidence="4">Uncharacterized protein</fullName>
    </submittedName>
</protein>
<feature type="region of interest" description="Disordered" evidence="1">
    <location>
        <begin position="317"/>
        <end position="353"/>
    </location>
</feature>
<name>A0AAV9HQP9_9PEZI</name>
<keyword evidence="5" id="KW-1185">Reference proteome</keyword>
<dbReference type="Pfam" id="PF21666">
    <property type="entry name" value="DUF4246_N"/>
    <property type="match status" value="1"/>
</dbReference>
<accession>A0AAV9HQP9</accession>
<dbReference type="InterPro" id="IPR025340">
    <property type="entry name" value="DUF4246"/>
</dbReference>
<dbReference type="PANTHER" id="PTHR33119:SF1">
    <property type="entry name" value="FE2OG DIOXYGENASE DOMAIN-CONTAINING PROTEIN"/>
    <property type="match status" value="1"/>
</dbReference>
<proteinExistence type="predicted"/>
<evidence type="ECO:0000313" key="5">
    <source>
        <dbReference type="Proteomes" id="UP001321749"/>
    </source>
</evidence>
<dbReference type="Pfam" id="PF14033">
    <property type="entry name" value="DUF4246"/>
    <property type="match status" value="1"/>
</dbReference>
<dbReference type="AlphaFoldDB" id="A0AAV9HQP9"/>
<organism evidence="4 5">
    <name type="scientific">Cladorrhinum samala</name>
    <dbReference type="NCBI Taxonomy" id="585594"/>
    <lineage>
        <taxon>Eukaryota</taxon>
        <taxon>Fungi</taxon>
        <taxon>Dikarya</taxon>
        <taxon>Ascomycota</taxon>
        <taxon>Pezizomycotina</taxon>
        <taxon>Sordariomycetes</taxon>
        <taxon>Sordariomycetidae</taxon>
        <taxon>Sordariales</taxon>
        <taxon>Podosporaceae</taxon>
        <taxon>Cladorrhinum</taxon>
    </lineage>
</organism>
<comment type="caution">
    <text evidence="4">The sequence shown here is derived from an EMBL/GenBank/DDBJ whole genome shotgun (WGS) entry which is preliminary data.</text>
</comment>
<sequence>MAGIQKCPGINCSLRYHNNRGTAGTDFYRLGSFCYRVSETPLLQAREVAMLILMDRLTDKPDWHEKIFNRTIVEEWKEEALSQPEQPLWDKIIACKNIVKPKFQRILTERAFDYCIDELKAKAAHFKQTGLVLTMNSNQNMMVKSDTAVSGELRRELQAAFEKLSRDQAADPDYNPDTAYIVQDMVHPSMYPFVYGKSIFIQDEVVGVQDAIEKWAGKGEVSKDSPYAEPEQDPDATRGQDNLQHVQDRYWSKKYQWLPANLAFNDDGTVRFTSYINNLHPKRYPEIYRAIEKLIDVVIPAWELVLSGRAVTASSTVETAGTSGTEDKIGAGQAQQRFRHIPPPRDSRGSEYDMEPEELWEDFDPDRVAAHEQEHGDIEYDHSQADLPHLDDDTFDGLNEEEKKPRRIIKLKWMKIRDAKLPEPLDFEPVTYSVQHRLKDKFKDSGLQVIVKMTSVKFKQHDFPIHRDGPWRVNGLMNERIVATALFYLDSENIAPGCMHFCMSADDGTDYLTRADARRPYSPYEQVFATKVNFVFEQLYQQFDILETRQGRMLAYPNVFRHSGTLYKLEDRAKPGHQSVITLYLVDPHQRIVSTGNVPPQQLDWWAEAVFGCTGSEVSKGELPAEVFQLLLEQGLSKSIKHPAELLDSLESRLPTEIMDMLRQNRALPVGILTPEEAREHCDALRLEHCAAESVEDSSL</sequence>
<evidence type="ECO:0000313" key="4">
    <source>
        <dbReference type="EMBL" id="KAK4461301.1"/>
    </source>
</evidence>
<dbReference type="InterPro" id="IPR049207">
    <property type="entry name" value="DUF4246_N"/>
</dbReference>
<feature type="domain" description="DUF4246" evidence="2">
    <location>
        <begin position="110"/>
        <end position="608"/>
    </location>
</feature>
<evidence type="ECO:0000256" key="1">
    <source>
        <dbReference type="SAM" id="MobiDB-lite"/>
    </source>
</evidence>
<evidence type="ECO:0000259" key="2">
    <source>
        <dbReference type="Pfam" id="PF14033"/>
    </source>
</evidence>
<feature type="region of interest" description="Disordered" evidence="1">
    <location>
        <begin position="219"/>
        <end position="241"/>
    </location>
</feature>